<protein>
    <recommendedName>
        <fullName evidence="6">MotA/TolQ/ExbB proton channel domain-containing protein</fullName>
    </recommendedName>
</protein>
<feature type="region of interest" description="Disordered" evidence="2">
    <location>
        <begin position="404"/>
        <end position="426"/>
    </location>
</feature>
<dbReference type="Proteomes" id="UP001320715">
    <property type="component" value="Unassembled WGS sequence"/>
</dbReference>
<keyword evidence="3" id="KW-0472">Membrane</keyword>
<accession>A0ABT1CLP7</accession>
<evidence type="ECO:0000256" key="3">
    <source>
        <dbReference type="SAM" id="Phobius"/>
    </source>
</evidence>
<name>A0ABT1CLP7_9HYPH</name>
<keyword evidence="1" id="KW-0175">Coiled coil</keyword>
<comment type="caution">
    <text evidence="4">The sequence shown here is derived from an EMBL/GenBank/DDBJ whole genome shotgun (WGS) entry which is preliminary data.</text>
</comment>
<evidence type="ECO:0008006" key="6">
    <source>
        <dbReference type="Google" id="ProtNLM"/>
    </source>
</evidence>
<sequence length="426" mass="47355">MDKQNFEFVNFPFSYSARPRDEKSIENIRYADRNAYLLLSKIALKLLPNDETYLRNYVKKVVQNISNSEDVAKLLPPLGVDAVQEFSARLDSVLSQSPNIYAHIGFALVSAFLVETAYAAGSSPDLAQSNFGSAISIEISSYLSWKSLQEVEISTQGWISEAIQNFELSGQNAIAHASKQLETMNQRILDLQENEMAIRKKTEGQEIAWDRRLGAISKQTSGLESTLKSLQAQAFESAKKIDLTDKNIAAFKEALIEDVRGTETRKLWTDRGNDSWVAFLISAGVLAVFLLVVPIAGFWNLDQLLGVLKHIGDAATEGIPLNATNTQLTVATLSRLVVITFPLVLYLWVIRLVVRFNTRSLVLHDDARQRQTMMDTYFLLIAQQAASKEERGLILNALFRPSPGHGSDNIEPPSFSELVGRGGSNQ</sequence>
<organism evidence="4 5">
    <name type="scientific">Hoeflea alexandrii</name>
    <dbReference type="NCBI Taxonomy" id="288436"/>
    <lineage>
        <taxon>Bacteria</taxon>
        <taxon>Pseudomonadati</taxon>
        <taxon>Pseudomonadota</taxon>
        <taxon>Alphaproteobacteria</taxon>
        <taxon>Hyphomicrobiales</taxon>
        <taxon>Rhizobiaceae</taxon>
        <taxon>Hoeflea</taxon>
    </lineage>
</organism>
<feature type="coiled-coil region" evidence="1">
    <location>
        <begin position="174"/>
        <end position="201"/>
    </location>
</feature>
<gene>
    <name evidence="4" type="ORF">GTW23_02530</name>
</gene>
<feature type="transmembrane region" description="Helical" evidence="3">
    <location>
        <begin position="276"/>
        <end position="299"/>
    </location>
</feature>
<evidence type="ECO:0000256" key="1">
    <source>
        <dbReference type="SAM" id="Coils"/>
    </source>
</evidence>
<evidence type="ECO:0000313" key="5">
    <source>
        <dbReference type="Proteomes" id="UP001320715"/>
    </source>
</evidence>
<feature type="transmembrane region" description="Helical" evidence="3">
    <location>
        <begin position="336"/>
        <end position="354"/>
    </location>
</feature>
<dbReference type="RefSeq" id="WP_252914502.1">
    <property type="nucleotide sequence ID" value="NZ_JAAAML010000001.1"/>
</dbReference>
<evidence type="ECO:0000256" key="2">
    <source>
        <dbReference type="SAM" id="MobiDB-lite"/>
    </source>
</evidence>
<reference evidence="4 5" key="1">
    <citation type="submission" date="2020-01" db="EMBL/GenBank/DDBJ databases">
        <title>Genomes of bacteria type strains.</title>
        <authorList>
            <person name="Chen J."/>
            <person name="Zhu S."/>
            <person name="Yang J."/>
        </authorList>
    </citation>
    <scope>NUCLEOTIDE SEQUENCE [LARGE SCALE GENOMIC DNA]</scope>
    <source>
        <strain evidence="4 5">DSM 16655</strain>
    </source>
</reference>
<evidence type="ECO:0000313" key="4">
    <source>
        <dbReference type="EMBL" id="MCO6407038.1"/>
    </source>
</evidence>
<dbReference type="EMBL" id="JAAAML010000001">
    <property type="protein sequence ID" value="MCO6407038.1"/>
    <property type="molecule type" value="Genomic_DNA"/>
</dbReference>
<keyword evidence="3" id="KW-0812">Transmembrane</keyword>
<keyword evidence="3" id="KW-1133">Transmembrane helix</keyword>
<proteinExistence type="predicted"/>
<keyword evidence="5" id="KW-1185">Reference proteome</keyword>